<dbReference type="Pfam" id="PF07285">
    <property type="entry name" value="DUF1444"/>
    <property type="match status" value="1"/>
</dbReference>
<evidence type="ECO:0000313" key="2">
    <source>
        <dbReference type="Proteomes" id="UP000240419"/>
    </source>
</evidence>
<reference evidence="1 2" key="1">
    <citation type="submission" date="2018-03" db="EMBL/GenBank/DDBJ databases">
        <title>Brevisbacillus phylogenomics.</title>
        <authorList>
            <person name="Dunlap C."/>
        </authorList>
    </citation>
    <scope>NUCLEOTIDE SEQUENCE [LARGE SCALE GENOMIC DNA]</scope>
    <source>
        <strain evidence="1 2">NRRL NRS-1210</strain>
    </source>
</reference>
<organism evidence="1 2">
    <name type="scientific">Brevibacillus fortis</name>
    <dbReference type="NCBI Taxonomy" id="2126352"/>
    <lineage>
        <taxon>Bacteria</taxon>
        <taxon>Bacillati</taxon>
        <taxon>Bacillota</taxon>
        <taxon>Bacilli</taxon>
        <taxon>Bacillales</taxon>
        <taxon>Paenibacillaceae</taxon>
        <taxon>Brevibacillus</taxon>
    </lineage>
</organism>
<accession>A0A2P7UW19</accession>
<comment type="caution">
    <text evidence="1">The sequence shown here is derived from an EMBL/GenBank/DDBJ whole genome shotgun (WGS) entry which is preliminary data.</text>
</comment>
<keyword evidence="2" id="KW-1185">Reference proteome</keyword>
<protein>
    <recommendedName>
        <fullName evidence="3">DUF1444 domain-containing protein</fullName>
    </recommendedName>
</protein>
<dbReference type="EMBL" id="PXZM01000036">
    <property type="protein sequence ID" value="PSJ91129.1"/>
    <property type="molecule type" value="Genomic_DNA"/>
</dbReference>
<gene>
    <name evidence="1" type="ORF">C7R93_21025</name>
</gene>
<dbReference type="Proteomes" id="UP000240419">
    <property type="component" value="Unassembled WGS sequence"/>
</dbReference>
<sequence length="204" mass="23096">MYEEKGVMELDRQLRVSGQEHNIYPVLRHASMVNKYPERWVVKEHTADTYVLYALDQGEGYALIEKRMLQEAGWTSEQLHAYAMENLRKLPFSVKSQEVGGQRIHFISPTDGYAASRILLDSFLAEMDQKKQGDSLGVAIPHQDVLIVADMAGEAGAHLLARLTYDFASKGQVPISVLPFYWEEGELTPFLVVTHDSGTKIERK</sequence>
<evidence type="ECO:0008006" key="3">
    <source>
        <dbReference type="Google" id="ProtNLM"/>
    </source>
</evidence>
<dbReference type="OrthoDB" id="154553at2"/>
<name>A0A2P7UW19_9BACL</name>
<evidence type="ECO:0000313" key="1">
    <source>
        <dbReference type="EMBL" id="PSJ91129.1"/>
    </source>
</evidence>
<dbReference type="NCBIfam" id="NF010189">
    <property type="entry name" value="PRK13668.1"/>
    <property type="match status" value="1"/>
</dbReference>
<proteinExistence type="predicted"/>
<dbReference type="InterPro" id="IPR010838">
    <property type="entry name" value="DUF1444"/>
</dbReference>
<dbReference type="AlphaFoldDB" id="A0A2P7UW19"/>